<proteinExistence type="inferred from homology"/>
<evidence type="ECO:0000256" key="4">
    <source>
        <dbReference type="ARBA" id="ARBA00048772"/>
    </source>
</evidence>
<dbReference type="Pfam" id="PF00185">
    <property type="entry name" value="OTCace"/>
    <property type="match status" value="1"/>
</dbReference>
<dbReference type="NCBIfam" id="TIGR00658">
    <property type="entry name" value="orni_carb_tr"/>
    <property type="match status" value="1"/>
</dbReference>
<keyword evidence="9" id="KW-1185">Reference proteome</keyword>
<comment type="similarity">
    <text evidence="1 5">Belongs to the aspartate/ornithine carbamoyltransferase superfamily. OTCase family.</text>
</comment>
<evidence type="ECO:0000256" key="5">
    <source>
        <dbReference type="HAMAP-Rule" id="MF_01109"/>
    </source>
</evidence>
<evidence type="ECO:0000259" key="7">
    <source>
        <dbReference type="Pfam" id="PF02729"/>
    </source>
</evidence>
<dbReference type="InterPro" id="IPR006132">
    <property type="entry name" value="Asp/Orn_carbamoyltranf_P-bd"/>
</dbReference>
<comment type="subcellular location">
    <subcellularLocation>
        <location evidence="5">Cytoplasm</location>
    </subcellularLocation>
</comment>
<dbReference type="AlphaFoldDB" id="A0A2H1EEJ9"/>
<dbReference type="GO" id="GO:0042450">
    <property type="term" value="P:L-arginine biosynthetic process via ornithine"/>
    <property type="evidence" value="ECO:0007669"/>
    <property type="project" value="UniProtKB-UniRule"/>
</dbReference>
<dbReference type="InterPro" id="IPR024904">
    <property type="entry name" value="OTCase_ArgI"/>
</dbReference>
<dbReference type="HAMAP" id="MF_01109">
    <property type="entry name" value="OTCase"/>
    <property type="match status" value="1"/>
</dbReference>
<evidence type="ECO:0000256" key="1">
    <source>
        <dbReference type="ARBA" id="ARBA00007805"/>
    </source>
</evidence>
<dbReference type="Pfam" id="PF02729">
    <property type="entry name" value="OTCace_N"/>
    <property type="match status" value="1"/>
</dbReference>
<feature type="binding site" evidence="5">
    <location>
        <begin position="59"/>
        <end position="62"/>
    </location>
    <ligand>
        <name>carbamoyl phosphate</name>
        <dbReference type="ChEBI" id="CHEBI:58228"/>
    </ligand>
</feature>
<feature type="binding site" evidence="5">
    <location>
        <position position="110"/>
    </location>
    <ligand>
        <name>carbamoyl phosphate</name>
        <dbReference type="ChEBI" id="CHEBI:58228"/>
    </ligand>
</feature>
<accession>A0A2H1EEJ9</accession>
<dbReference type="PRINTS" id="PR00100">
    <property type="entry name" value="AOTCASE"/>
</dbReference>
<evidence type="ECO:0000256" key="3">
    <source>
        <dbReference type="ARBA" id="ARBA00022679"/>
    </source>
</evidence>
<feature type="domain" description="Aspartate/ornithine carbamoyltransferase Asp/Orn-binding" evidence="6">
    <location>
        <begin position="156"/>
        <end position="304"/>
    </location>
</feature>
<dbReference type="InterPro" id="IPR006130">
    <property type="entry name" value="Asp/Orn_carbamoylTrfase"/>
</dbReference>
<dbReference type="PANTHER" id="PTHR45753">
    <property type="entry name" value="ORNITHINE CARBAMOYLTRANSFERASE, MITOCHONDRIAL"/>
    <property type="match status" value="1"/>
</dbReference>
<organism evidence="8 9">
    <name type="scientific">Nitrosotalea sinensis</name>
    <dbReference type="NCBI Taxonomy" id="1499975"/>
    <lineage>
        <taxon>Archaea</taxon>
        <taxon>Nitrososphaerota</taxon>
        <taxon>Nitrososphaeria</taxon>
        <taxon>Nitrosotaleales</taxon>
        <taxon>Nitrosotaleaceae</taxon>
        <taxon>Nitrosotalea</taxon>
    </lineage>
</organism>
<dbReference type="InterPro" id="IPR036901">
    <property type="entry name" value="Asp/Orn_carbamoylTrfase_sf"/>
</dbReference>
<feature type="binding site" evidence="5">
    <location>
        <position position="86"/>
    </location>
    <ligand>
        <name>carbamoyl phosphate</name>
        <dbReference type="ChEBI" id="CHEBI:58228"/>
    </ligand>
</feature>
<feature type="binding site" evidence="5">
    <location>
        <position position="294"/>
    </location>
    <ligand>
        <name>carbamoyl phosphate</name>
        <dbReference type="ChEBI" id="CHEBI:58228"/>
    </ligand>
</feature>
<feature type="binding site" evidence="5">
    <location>
        <begin position="137"/>
        <end position="140"/>
    </location>
    <ligand>
        <name>carbamoyl phosphate</name>
        <dbReference type="ChEBI" id="CHEBI:58228"/>
    </ligand>
</feature>
<name>A0A2H1EEJ9_9ARCH</name>
<dbReference type="EMBL" id="FRFC01000001">
    <property type="protein sequence ID" value="SHO42482.1"/>
    <property type="molecule type" value="Genomic_DNA"/>
</dbReference>
<feature type="binding site" evidence="5">
    <location>
        <begin position="266"/>
        <end position="267"/>
    </location>
    <ligand>
        <name>carbamoyl phosphate</name>
        <dbReference type="ChEBI" id="CHEBI:58228"/>
    </ligand>
</feature>
<evidence type="ECO:0000313" key="8">
    <source>
        <dbReference type="EMBL" id="SHO42482.1"/>
    </source>
</evidence>
<feature type="domain" description="Aspartate/ornithine carbamoyltransferase carbamoyl-P binding" evidence="7">
    <location>
        <begin position="10"/>
        <end position="150"/>
    </location>
</feature>
<dbReference type="GO" id="GO:0005737">
    <property type="term" value="C:cytoplasm"/>
    <property type="evidence" value="ECO:0007669"/>
    <property type="project" value="UniProtKB-SubCell"/>
</dbReference>
<dbReference type="PRINTS" id="PR00102">
    <property type="entry name" value="OTCASE"/>
</dbReference>
<evidence type="ECO:0000259" key="6">
    <source>
        <dbReference type="Pfam" id="PF00185"/>
    </source>
</evidence>
<comment type="catalytic activity">
    <reaction evidence="4 5">
        <text>carbamoyl phosphate + L-ornithine = L-citrulline + phosphate + H(+)</text>
        <dbReference type="Rhea" id="RHEA:19513"/>
        <dbReference type="ChEBI" id="CHEBI:15378"/>
        <dbReference type="ChEBI" id="CHEBI:43474"/>
        <dbReference type="ChEBI" id="CHEBI:46911"/>
        <dbReference type="ChEBI" id="CHEBI:57743"/>
        <dbReference type="ChEBI" id="CHEBI:58228"/>
        <dbReference type="EC" id="2.1.3.3"/>
    </reaction>
</comment>
<evidence type="ECO:0000313" key="9">
    <source>
        <dbReference type="Proteomes" id="UP000232412"/>
    </source>
</evidence>
<keyword evidence="5" id="KW-0963">Cytoplasm</keyword>
<dbReference type="InterPro" id="IPR002292">
    <property type="entry name" value="Orn/put_carbamltrans"/>
</dbReference>
<dbReference type="GO" id="GO:0004585">
    <property type="term" value="F:ornithine carbamoyltransferase activity"/>
    <property type="evidence" value="ECO:0007669"/>
    <property type="project" value="UniProtKB-UniRule"/>
</dbReference>
<dbReference type="SUPFAM" id="SSF53671">
    <property type="entry name" value="Aspartate/ornithine carbamoyltransferase"/>
    <property type="match status" value="1"/>
</dbReference>
<protein>
    <recommendedName>
        <fullName evidence="2 5">Ornithine carbamoyltransferase</fullName>
        <shortName evidence="5">OTCase</shortName>
        <ecNumber evidence="2 5">2.1.3.3</ecNumber>
    </recommendedName>
</protein>
<feature type="binding site" evidence="5">
    <location>
        <position position="168"/>
    </location>
    <ligand>
        <name>L-ornithine</name>
        <dbReference type="ChEBI" id="CHEBI:46911"/>
    </ligand>
</feature>
<dbReference type="EC" id="2.1.3.3" evidence="2 5"/>
<feature type="binding site" evidence="5">
    <location>
        <position position="227"/>
    </location>
    <ligand>
        <name>L-ornithine</name>
        <dbReference type="ChEBI" id="CHEBI:46911"/>
    </ligand>
</feature>
<sequence>MAKEMKIQTKDLLTLNELSKNELLGIIENAIKLKKDLKKGISKPVLKNKTLAMIFQKPSTRTRVSFETGMFQLGGHALNLSADDLQLKRGETIEDTAKTLSRYVDLIMARVYSHDEVEMLAKNSTVPVINGLSDSFHPCQILADLMTIQEKKKKLKGLKIAWIGDGNNVCNSMIYGCAKTSIDIHIATPKGYEPSPDVVKESKKLTDVQLVTDPVLAVKNADVIVTDTFVSIHHQATDRTKAFLPRFQVNSDLMKKANHNAIFLHCLPAKRGQEVTSEVIDGPQSVIWDEAENRLHAQKALMASLVRV</sequence>
<reference evidence="9" key="1">
    <citation type="submission" date="2016-12" db="EMBL/GenBank/DDBJ databases">
        <authorList>
            <person name="Herbold C."/>
        </authorList>
    </citation>
    <scope>NUCLEOTIDE SEQUENCE [LARGE SCALE GENOMIC DNA]</scope>
</reference>
<keyword evidence="3 5" id="KW-0808">Transferase</keyword>
<dbReference type="Gene3D" id="3.40.50.1370">
    <property type="entry name" value="Aspartate/ornithine carbamoyltransferase"/>
    <property type="match status" value="2"/>
</dbReference>
<dbReference type="FunFam" id="3.40.50.1370:FF:000008">
    <property type="entry name" value="Ornithine carbamoyltransferase"/>
    <property type="match status" value="1"/>
</dbReference>
<evidence type="ECO:0000256" key="2">
    <source>
        <dbReference type="ARBA" id="ARBA00013007"/>
    </source>
</evidence>
<dbReference type="PANTHER" id="PTHR45753:SF3">
    <property type="entry name" value="ORNITHINE TRANSCARBAMYLASE, MITOCHONDRIAL"/>
    <property type="match status" value="1"/>
</dbReference>
<dbReference type="GO" id="GO:0016597">
    <property type="term" value="F:amino acid binding"/>
    <property type="evidence" value="ECO:0007669"/>
    <property type="project" value="InterPro"/>
</dbReference>
<dbReference type="PROSITE" id="PS00097">
    <property type="entry name" value="CARBAMOYLTRANSFERASE"/>
    <property type="match status" value="1"/>
</dbReference>
<gene>
    <name evidence="8" type="primary">argF</name>
    <name evidence="8" type="ORF">NSIN_10020</name>
</gene>
<feature type="binding site" evidence="5">
    <location>
        <begin position="231"/>
        <end position="232"/>
    </location>
    <ligand>
        <name>L-ornithine</name>
        <dbReference type="ChEBI" id="CHEBI:46911"/>
    </ligand>
</feature>
<dbReference type="InterPro" id="IPR006131">
    <property type="entry name" value="Asp_carbamoyltransf_Asp/Orn-bd"/>
</dbReference>
<dbReference type="NCBIfam" id="NF001986">
    <property type="entry name" value="PRK00779.1"/>
    <property type="match status" value="1"/>
</dbReference>
<dbReference type="GO" id="GO:0019240">
    <property type="term" value="P:citrulline biosynthetic process"/>
    <property type="evidence" value="ECO:0007669"/>
    <property type="project" value="TreeGrafter"/>
</dbReference>
<dbReference type="Proteomes" id="UP000232412">
    <property type="component" value="Unassembled WGS sequence"/>
</dbReference>